<protein>
    <submittedName>
        <fullName evidence="2">Uncharacterized protein</fullName>
    </submittedName>
</protein>
<evidence type="ECO:0000313" key="2">
    <source>
        <dbReference type="EMBL" id="GAC00380.1"/>
    </source>
</evidence>
<organism evidence="2 3">
    <name type="scientific">Gordonia namibiensis NBRC 108229</name>
    <dbReference type="NCBI Taxonomy" id="1208314"/>
    <lineage>
        <taxon>Bacteria</taxon>
        <taxon>Bacillati</taxon>
        <taxon>Actinomycetota</taxon>
        <taxon>Actinomycetes</taxon>
        <taxon>Mycobacteriales</taxon>
        <taxon>Gordoniaceae</taxon>
        <taxon>Gordonia</taxon>
    </lineage>
</organism>
<proteinExistence type="predicted"/>
<dbReference type="AlphaFoldDB" id="K6XNJ1"/>
<feature type="region of interest" description="Disordered" evidence="1">
    <location>
        <begin position="21"/>
        <end position="48"/>
    </location>
</feature>
<evidence type="ECO:0000256" key="1">
    <source>
        <dbReference type="SAM" id="MobiDB-lite"/>
    </source>
</evidence>
<dbReference type="Proteomes" id="UP000035058">
    <property type="component" value="Unassembled WGS sequence"/>
</dbReference>
<feature type="compositionally biased region" description="Basic and acidic residues" evidence="1">
    <location>
        <begin position="39"/>
        <end position="48"/>
    </location>
</feature>
<name>K6XNJ1_9ACTN</name>
<accession>K6XNJ1</accession>
<reference evidence="2 3" key="1">
    <citation type="submission" date="2012-08" db="EMBL/GenBank/DDBJ databases">
        <title>Whole genome shotgun sequence of Gordonia namibiensis NBRC 108229.</title>
        <authorList>
            <person name="Isaki-Nakamura S."/>
            <person name="Hosoyama A."/>
            <person name="Tsuchikane K."/>
            <person name="Katsumata H."/>
            <person name="Baba S."/>
            <person name="Yamazaki S."/>
            <person name="Fujita N."/>
        </authorList>
    </citation>
    <scope>NUCLEOTIDE SEQUENCE [LARGE SCALE GENOMIC DNA]</scope>
    <source>
        <strain evidence="2 3">NBRC 108229</strain>
    </source>
</reference>
<keyword evidence="3" id="KW-1185">Reference proteome</keyword>
<comment type="caution">
    <text evidence="2">The sequence shown here is derived from an EMBL/GenBank/DDBJ whole genome shotgun (WGS) entry which is preliminary data.</text>
</comment>
<sequence>MPASRLAQASDHSFFDITPTGYVRSAGTSPSLAPGDPRGPWRPDHDPATLRSDEFARWSHFVALQGLRTHAQIPRLSAECDSLNSEL</sequence>
<gene>
    <name evidence="2" type="ORF">GONAM_15_00870</name>
</gene>
<dbReference type="EMBL" id="BAHE01000015">
    <property type="protein sequence ID" value="GAC00380.1"/>
    <property type="molecule type" value="Genomic_DNA"/>
</dbReference>
<evidence type="ECO:0000313" key="3">
    <source>
        <dbReference type="Proteomes" id="UP000035058"/>
    </source>
</evidence>